<protein>
    <submittedName>
        <fullName evidence="1">Uncharacterized protein</fullName>
    </submittedName>
</protein>
<organism evidence="1 2">
    <name type="scientific">Eumeta variegata</name>
    <name type="common">Bagworm moth</name>
    <name type="synonym">Eumeta japonica</name>
    <dbReference type="NCBI Taxonomy" id="151549"/>
    <lineage>
        <taxon>Eukaryota</taxon>
        <taxon>Metazoa</taxon>
        <taxon>Ecdysozoa</taxon>
        <taxon>Arthropoda</taxon>
        <taxon>Hexapoda</taxon>
        <taxon>Insecta</taxon>
        <taxon>Pterygota</taxon>
        <taxon>Neoptera</taxon>
        <taxon>Endopterygota</taxon>
        <taxon>Lepidoptera</taxon>
        <taxon>Glossata</taxon>
        <taxon>Ditrysia</taxon>
        <taxon>Tineoidea</taxon>
        <taxon>Psychidae</taxon>
        <taxon>Oiketicinae</taxon>
        <taxon>Eumeta</taxon>
    </lineage>
</organism>
<comment type="caution">
    <text evidence="1">The sequence shown here is derived from an EMBL/GenBank/DDBJ whole genome shotgun (WGS) entry which is preliminary data.</text>
</comment>
<dbReference type="AlphaFoldDB" id="A0A4C1WT08"/>
<name>A0A4C1WT08_EUMVA</name>
<evidence type="ECO:0000313" key="1">
    <source>
        <dbReference type="EMBL" id="GBP53702.1"/>
    </source>
</evidence>
<dbReference type="EMBL" id="BGZK01000632">
    <property type="protein sequence ID" value="GBP53702.1"/>
    <property type="molecule type" value="Genomic_DNA"/>
</dbReference>
<gene>
    <name evidence="1" type="ORF">EVAR_39856_1</name>
</gene>
<reference evidence="1 2" key="1">
    <citation type="journal article" date="2019" name="Commun. Biol.">
        <title>The bagworm genome reveals a unique fibroin gene that provides high tensile strength.</title>
        <authorList>
            <person name="Kono N."/>
            <person name="Nakamura H."/>
            <person name="Ohtoshi R."/>
            <person name="Tomita M."/>
            <person name="Numata K."/>
            <person name="Arakawa K."/>
        </authorList>
    </citation>
    <scope>NUCLEOTIDE SEQUENCE [LARGE SCALE GENOMIC DNA]</scope>
</reference>
<proteinExistence type="predicted"/>
<evidence type="ECO:0000313" key="2">
    <source>
        <dbReference type="Proteomes" id="UP000299102"/>
    </source>
</evidence>
<dbReference type="Proteomes" id="UP000299102">
    <property type="component" value="Unassembled WGS sequence"/>
</dbReference>
<accession>A0A4C1WT08</accession>
<keyword evidence="2" id="KW-1185">Reference proteome</keyword>
<sequence>MIQVTSNQEDLRRKRFVGGLGNSWTVVLCSRAIAVANLAIPENVPPCPVKYHTLIEYRHEVAASVVVLRPVSESFSGS</sequence>